<protein>
    <submittedName>
        <fullName evidence="2">CPK2 protein</fullName>
    </submittedName>
</protein>
<dbReference type="Proteomes" id="UP000649617">
    <property type="component" value="Unassembled WGS sequence"/>
</dbReference>
<sequence>RWALIFGGWSTDLDEEEVLGKARKLVADLSLDIDLGKAFMPGKQKGFLIVPLQPRTGEDRAKLQRRAIASVQIIRKVALPTGGTDKSGRPAKLRLAISKSPEQRRRTRQMSKSKRAVLEGADKNARSLAVRADYKSGTLWLDARKIPRTSAATSAYGWLDVEAVSGHG</sequence>
<feature type="region of interest" description="Disordered" evidence="1">
    <location>
        <begin position="81"/>
        <end position="118"/>
    </location>
</feature>
<organism evidence="2 3">
    <name type="scientific">Symbiodinium pilosum</name>
    <name type="common">Dinoflagellate</name>
    <dbReference type="NCBI Taxonomy" id="2952"/>
    <lineage>
        <taxon>Eukaryota</taxon>
        <taxon>Sar</taxon>
        <taxon>Alveolata</taxon>
        <taxon>Dinophyceae</taxon>
        <taxon>Suessiales</taxon>
        <taxon>Symbiodiniaceae</taxon>
        <taxon>Symbiodinium</taxon>
    </lineage>
</organism>
<feature type="compositionally biased region" description="Basic residues" evidence="1">
    <location>
        <begin position="105"/>
        <end position="115"/>
    </location>
</feature>
<feature type="non-terminal residue" evidence="2">
    <location>
        <position position="1"/>
    </location>
</feature>
<proteinExistence type="predicted"/>
<keyword evidence="3" id="KW-1185">Reference proteome</keyword>
<evidence type="ECO:0000256" key="1">
    <source>
        <dbReference type="SAM" id="MobiDB-lite"/>
    </source>
</evidence>
<name>A0A812N1Q6_SYMPI</name>
<comment type="caution">
    <text evidence="2">The sequence shown here is derived from an EMBL/GenBank/DDBJ whole genome shotgun (WGS) entry which is preliminary data.</text>
</comment>
<evidence type="ECO:0000313" key="3">
    <source>
        <dbReference type="Proteomes" id="UP000649617"/>
    </source>
</evidence>
<dbReference type="AlphaFoldDB" id="A0A812N1Q6"/>
<dbReference type="EMBL" id="CAJNIZ010008850">
    <property type="protein sequence ID" value="CAE7272739.1"/>
    <property type="molecule type" value="Genomic_DNA"/>
</dbReference>
<gene>
    <name evidence="2" type="primary">CPK2</name>
    <name evidence="2" type="ORF">SPIL2461_LOCUS6030</name>
</gene>
<evidence type="ECO:0000313" key="2">
    <source>
        <dbReference type="EMBL" id="CAE7272739.1"/>
    </source>
</evidence>
<reference evidence="2" key="1">
    <citation type="submission" date="2021-02" db="EMBL/GenBank/DDBJ databases">
        <authorList>
            <person name="Dougan E. K."/>
            <person name="Rhodes N."/>
            <person name="Thang M."/>
            <person name="Chan C."/>
        </authorList>
    </citation>
    <scope>NUCLEOTIDE SEQUENCE</scope>
</reference>
<accession>A0A812N1Q6</accession>